<feature type="region of interest" description="Disordered" evidence="1">
    <location>
        <begin position="45"/>
        <end position="75"/>
    </location>
</feature>
<proteinExistence type="predicted"/>
<dbReference type="InterPro" id="IPR011333">
    <property type="entry name" value="SKP1/BTB/POZ_sf"/>
</dbReference>
<feature type="region of interest" description="Disordered" evidence="1">
    <location>
        <begin position="174"/>
        <end position="216"/>
    </location>
</feature>
<evidence type="ECO:0000256" key="1">
    <source>
        <dbReference type="SAM" id="MobiDB-lite"/>
    </source>
</evidence>
<comment type="caution">
    <text evidence="3">The sequence shown here is derived from an EMBL/GenBank/DDBJ whole genome shotgun (WGS) entry which is preliminary data.</text>
</comment>
<feature type="domain" description="Potassium channel tetramerisation-type BTB" evidence="2">
    <location>
        <begin position="150"/>
        <end position="181"/>
    </location>
</feature>
<name>A0AAV4U5L7_CAEEX</name>
<evidence type="ECO:0000313" key="3">
    <source>
        <dbReference type="EMBL" id="GIY53106.1"/>
    </source>
</evidence>
<dbReference type="AlphaFoldDB" id="A0AAV4U5L7"/>
<dbReference type="EMBL" id="BPLR01012325">
    <property type="protein sequence ID" value="GIY53106.1"/>
    <property type="molecule type" value="Genomic_DNA"/>
</dbReference>
<dbReference type="InterPro" id="IPR003131">
    <property type="entry name" value="T1-type_BTB"/>
</dbReference>
<dbReference type="GO" id="GO:0051260">
    <property type="term" value="P:protein homooligomerization"/>
    <property type="evidence" value="ECO:0007669"/>
    <property type="project" value="InterPro"/>
</dbReference>
<protein>
    <submittedName>
        <fullName evidence="3">Potassium voltage-gated channel protein Shaker</fullName>
    </submittedName>
</protein>
<reference evidence="3 4" key="1">
    <citation type="submission" date="2021-06" db="EMBL/GenBank/DDBJ databases">
        <title>Caerostris extrusa draft genome.</title>
        <authorList>
            <person name="Kono N."/>
            <person name="Arakawa K."/>
        </authorList>
    </citation>
    <scope>NUCLEOTIDE SEQUENCE [LARGE SCALE GENOMIC DNA]</scope>
</reference>
<dbReference type="Proteomes" id="UP001054945">
    <property type="component" value="Unassembled WGS sequence"/>
</dbReference>
<keyword evidence="4" id="KW-1185">Reference proteome</keyword>
<sequence>RSAGASWREEAASWRALWRPERKGANRGRASPALSARCGRGQGCVGVGGKGEPRHPPPFRSSTWSRSGGDPVLRPRRNVLLVPPAPLRRCSSGEFSRSVSLSRSLPKLHGGDDGGGGPREEERGAELRCCPCPLCNFEPIPHDHDYCERVVINVSGLRFETQLRTLNQFPDTLLGTRLGESGTSTRCATSTSSTGTGPPSTPSSTTTRAEGGFGGP</sequence>
<feature type="non-terminal residue" evidence="3">
    <location>
        <position position="1"/>
    </location>
</feature>
<evidence type="ECO:0000313" key="4">
    <source>
        <dbReference type="Proteomes" id="UP001054945"/>
    </source>
</evidence>
<dbReference type="Pfam" id="PF02214">
    <property type="entry name" value="BTB_2"/>
    <property type="match status" value="1"/>
</dbReference>
<evidence type="ECO:0000259" key="2">
    <source>
        <dbReference type="Pfam" id="PF02214"/>
    </source>
</evidence>
<dbReference type="SUPFAM" id="SSF54695">
    <property type="entry name" value="POZ domain"/>
    <property type="match status" value="1"/>
</dbReference>
<organism evidence="3 4">
    <name type="scientific">Caerostris extrusa</name>
    <name type="common">Bark spider</name>
    <name type="synonym">Caerostris bankana</name>
    <dbReference type="NCBI Taxonomy" id="172846"/>
    <lineage>
        <taxon>Eukaryota</taxon>
        <taxon>Metazoa</taxon>
        <taxon>Ecdysozoa</taxon>
        <taxon>Arthropoda</taxon>
        <taxon>Chelicerata</taxon>
        <taxon>Arachnida</taxon>
        <taxon>Araneae</taxon>
        <taxon>Araneomorphae</taxon>
        <taxon>Entelegynae</taxon>
        <taxon>Araneoidea</taxon>
        <taxon>Araneidae</taxon>
        <taxon>Caerostris</taxon>
    </lineage>
</organism>
<accession>A0AAV4U5L7</accession>
<dbReference type="Gene3D" id="3.30.710.10">
    <property type="entry name" value="Potassium Channel Kv1.1, Chain A"/>
    <property type="match status" value="1"/>
</dbReference>
<feature type="compositionally biased region" description="Low complexity" evidence="1">
    <location>
        <begin position="181"/>
        <end position="207"/>
    </location>
</feature>
<gene>
    <name evidence="3" type="primary">Sh</name>
    <name evidence="3" type="ORF">CEXT_288141</name>
</gene>